<dbReference type="EMBL" id="OA888580">
    <property type="protein sequence ID" value="CAD7283958.1"/>
    <property type="molecule type" value="Genomic_DNA"/>
</dbReference>
<dbReference type="GO" id="GO:0008045">
    <property type="term" value="P:motor neuron axon guidance"/>
    <property type="evidence" value="ECO:0007669"/>
    <property type="project" value="TreeGrafter"/>
</dbReference>
<evidence type="ECO:0000259" key="6">
    <source>
        <dbReference type="Pfam" id="PF25023"/>
    </source>
</evidence>
<keyword evidence="2" id="KW-0677">Repeat</keyword>
<dbReference type="OrthoDB" id="442731at2759"/>
<evidence type="ECO:0000313" key="7">
    <source>
        <dbReference type="EMBL" id="CAD7283958.1"/>
    </source>
</evidence>
<protein>
    <submittedName>
        <fullName evidence="7">Uncharacterized protein</fullName>
    </submittedName>
</protein>
<evidence type="ECO:0000256" key="4">
    <source>
        <dbReference type="SAM" id="MobiDB-lite"/>
    </source>
</evidence>
<sequence length="1000" mass="110798">MTECVLHKEIQRLAISSSGLIYIADGTNIRVVDPDGIIFTLIGDHSHKSHWKPMPCSGTDEVSQVTLRWPTELAVNPLDDSLYFIDDHLVLRITKDKQVQTVGGQPLHCPRNSDSPGSRKKGSQKASHAILTQPQSMAFSPSGDLYVAESDGQRVNRVRVIKSDGTISSFAGEIGPNSKPVSSSGSSTVSIPALHAESGNDYLALTTVFGTVTAIAVTPDGVLHIADQGNAKIRSVTSSLPPATATNEYVLFAPEVHEAYVFNRFGQHIRTKNLVTGKTKYTFGYNVNTSTGKLSTVTDSAGNTIKVLRGYGSRVSAIENAQSQKFMVSTSRIGLLESFVWPDSTNVTFSYVGPSGLLAEKVDAVGDAYKYGYDRDGRLTSLVTATGHTYRLEFDLGSEGAVVSMARDGRPAKQYVVHGSVVTVLEGDGSEMRDTFSKNPDGSVVSKTAFENEFMTEVVPSNVLSNKDPLLANNFPVPAVQRVIVGGELVNSFEWRYFSRLGGRPTAANDGSDIAVVGRQMRVNGLDLLSFEYDLSEREIRVQDRKEKILTVKYDEHGRPVLWTPPATMKPVEMSYDAFSNIQSWTRGSGHVVDFKHDMIGRLIEISSGNNASTRFEFGANDLTGIQPMKLTMPGGSIFEYEWDESGGLSAVKTPLGSRHLFAIRPSFGFYRITYQPPIGSTPFSATFDGKARVLQASGTGHGSRVQYYYDPSSDNLKQVLFGDAEIELSYYPDTGLLKTVTHLEKAQKFLTDYKYQSGLVKEESADFRANDDLESYSFQYQYDGHGRLIRSQLNVGGKDTAPLLLKMDAHTGILDTVAGLKFDYRDKMNTYVTDGNGVRGFRATYSNGPYGDLKSVAFVINDKQVFEMKLNYDAGNRIAESRVTVGRSTRQEQLGYDADGHLRFVKGRRSFEYSYDANGNCVRIAEEGETWMLSYDKADRLTDFGEHVWNRYDSDGRVRQTRDIRFTYNSKSQLMHAVQPDGFRRWYIYDHRDRLAAWL</sequence>
<dbReference type="InterPro" id="IPR051216">
    <property type="entry name" value="Teneurin"/>
</dbReference>
<keyword evidence="3" id="KW-1015">Disulfide bond</keyword>
<feature type="region of interest" description="Disordered" evidence="4">
    <location>
        <begin position="101"/>
        <end position="134"/>
    </location>
</feature>
<evidence type="ECO:0000256" key="1">
    <source>
        <dbReference type="ARBA" id="ARBA00022536"/>
    </source>
</evidence>
<proteinExistence type="predicted"/>
<dbReference type="InterPro" id="IPR011042">
    <property type="entry name" value="6-blade_b-propeller_TolB-like"/>
</dbReference>
<keyword evidence="8" id="KW-1185">Reference proteome</keyword>
<dbReference type="Pfam" id="PF25023">
    <property type="entry name" value="TEN_YD-shell"/>
    <property type="match status" value="1"/>
</dbReference>
<dbReference type="Gene3D" id="2.180.10.10">
    <property type="entry name" value="RHS repeat-associated core"/>
    <property type="match status" value="2"/>
</dbReference>
<dbReference type="InterPro" id="IPR056822">
    <property type="entry name" value="TEN_NHL"/>
</dbReference>
<dbReference type="Gene3D" id="2.120.10.30">
    <property type="entry name" value="TolB, C-terminal domain"/>
    <property type="match status" value="1"/>
</dbReference>
<evidence type="ECO:0000256" key="2">
    <source>
        <dbReference type="ARBA" id="ARBA00022737"/>
    </source>
</evidence>
<reference evidence="7" key="1">
    <citation type="submission" date="2020-11" db="EMBL/GenBank/DDBJ databases">
        <authorList>
            <person name="Tran Van P."/>
        </authorList>
    </citation>
    <scope>NUCLEOTIDE SEQUENCE</scope>
</reference>
<keyword evidence="1" id="KW-0245">EGF-like domain</keyword>
<accession>A0A7R9C0L3</accession>
<feature type="compositionally biased region" description="Polar residues" evidence="4">
    <location>
        <begin position="124"/>
        <end position="134"/>
    </location>
</feature>
<dbReference type="Pfam" id="PF25021">
    <property type="entry name" value="TEN_NHL"/>
    <property type="match status" value="1"/>
</dbReference>
<evidence type="ECO:0000259" key="5">
    <source>
        <dbReference type="Pfam" id="PF25021"/>
    </source>
</evidence>
<feature type="non-terminal residue" evidence="7">
    <location>
        <position position="1"/>
    </location>
</feature>
<dbReference type="SUPFAM" id="SSF63825">
    <property type="entry name" value="YWTD domain"/>
    <property type="match status" value="1"/>
</dbReference>
<organism evidence="7">
    <name type="scientific">Notodromas monacha</name>
    <dbReference type="NCBI Taxonomy" id="399045"/>
    <lineage>
        <taxon>Eukaryota</taxon>
        <taxon>Metazoa</taxon>
        <taxon>Ecdysozoa</taxon>
        <taxon>Arthropoda</taxon>
        <taxon>Crustacea</taxon>
        <taxon>Oligostraca</taxon>
        <taxon>Ostracoda</taxon>
        <taxon>Podocopa</taxon>
        <taxon>Podocopida</taxon>
        <taxon>Cypridocopina</taxon>
        <taxon>Cypridoidea</taxon>
        <taxon>Cyprididae</taxon>
        <taxon>Notodromas</taxon>
    </lineage>
</organism>
<feature type="domain" description="Teneurin-like YD-shell" evidence="6">
    <location>
        <begin position="247"/>
        <end position="997"/>
    </location>
</feature>
<dbReference type="PANTHER" id="PTHR11219:SF69">
    <property type="entry name" value="TENEURIN-A"/>
    <property type="match status" value="1"/>
</dbReference>
<name>A0A7R9C0L3_9CRUS</name>
<dbReference type="PANTHER" id="PTHR11219">
    <property type="entry name" value="TENEURIN AND N-ACETYLGLUCOSAMINE-1-PHOSPHODIESTER ALPHA-N-ACETYLGLUCOSAMINIDASE"/>
    <property type="match status" value="1"/>
</dbReference>
<dbReference type="AlphaFoldDB" id="A0A7R9C0L3"/>
<dbReference type="EMBL" id="CAJPEX010006543">
    <property type="protein sequence ID" value="CAG0924110.1"/>
    <property type="molecule type" value="Genomic_DNA"/>
</dbReference>
<feature type="domain" description="Teneurin NHL" evidence="5">
    <location>
        <begin position="13"/>
        <end position="236"/>
    </location>
</feature>
<dbReference type="Proteomes" id="UP000678499">
    <property type="component" value="Unassembled WGS sequence"/>
</dbReference>
<evidence type="ECO:0000256" key="3">
    <source>
        <dbReference type="ARBA" id="ARBA00023157"/>
    </source>
</evidence>
<evidence type="ECO:0000313" key="8">
    <source>
        <dbReference type="Proteomes" id="UP000678499"/>
    </source>
</evidence>
<gene>
    <name evidence="7" type="ORF">NMOB1V02_LOCUS11566</name>
</gene>
<dbReference type="InterPro" id="IPR056823">
    <property type="entry name" value="TEN-like_YD-shell"/>
</dbReference>